<evidence type="ECO:0000313" key="2">
    <source>
        <dbReference type="Proteomes" id="UP000281534"/>
    </source>
</evidence>
<sequence length="252" mass="28866">MSDIVTTVLVSAGTAFSTKAIEGPIQTFNDIWNGVFGHKIHYWAEKKRKEAEYNFECYVSLIDKKVSNIPEEDLQEPKLSIIRPALEASNSYIEEIEIREMFANLIAASMDKTYNGLVQHSFVEIIKQLSSHDAKLFNNFDTSEPVVSLVNFTNKEGDYNTEIEKLYLSSDFQNYNLNEISLDNLIRLGLIEIHDSKYLSEDSLYERYSNFGKVCIGFELDETDSKVCLKRILQVTAFGKAFKEVCLRDVSY</sequence>
<dbReference type="InterPro" id="IPR025506">
    <property type="entry name" value="Abi_alpha"/>
</dbReference>
<gene>
    <name evidence="1" type="ORF">EII27_01125</name>
</gene>
<dbReference type="RefSeq" id="WP_124794966.1">
    <property type="nucleotide sequence ID" value="NZ_RQYY01000001.1"/>
</dbReference>
<name>A0A3P1V889_9FUSO</name>
<protein>
    <submittedName>
        <fullName evidence="1">DUF4393 domain-containing protein</fullName>
    </submittedName>
</protein>
<dbReference type="Proteomes" id="UP000281534">
    <property type="component" value="Unassembled WGS sequence"/>
</dbReference>
<comment type="caution">
    <text evidence="1">The sequence shown here is derived from an EMBL/GenBank/DDBJ whole genome shotgun (WGS) entry which is preliminary data.</text>
</comment>
<dbReference type="Pfam" id="PF14337">
    <property type="entry name" value="Abi_alpha"/>
    <property type="match status" value="1"/>
</dbReference>
<dbReference type="EMBL" id="RQYY01000001">
    <property type="protein sequence ID" value="RRD28823.1"/>
    <property type="molecule type" value="Genomic_DNA"/>
</dbReference>
<organism evidence="1 2">
    <name type="scientific">Fusobacterium canifelinum</name>
    <dbReference type="NCBI Taxonomy" id="285729"/>
    <lineage>
        <taxon>Bacteria</taxon>
        <taxon>Fusobacteriati</taxon>
        <taxon>Fusobacteriota</taxon>
        <taxon>Fusobacteriia</taxon>
        <taxon>Fusobacteriales</taxon>
        <taxon>Fusobacteriaceae</taxon>
        <taxon>Fusobacterium</taxon>
    </lineage>
</organism>
<dbReference type="Gene3D" id="3.30.110.190">
    <property type="match status" value="1"/>
</dbReference>
<dbReference type="OrthoDB" id="1347735at2"/>
<proteinExistence type="predicted"/>
<accession>A0A3P1V889</accession>
<dbReference type="AlphaFoldDB" id="A0A3P1V889"/>
<evidence type="ECO:0000313" key="1">
    <source>
        <dbReference type="EMBL" id="RRD28823.1"/>
    </source>
</evidence>
<reference evidence="1 2" key="1">
    <citation type="submission" date="2018-11" db="EMBL/GenBank/DDBJ databases">
        <title>Genomes From Bacteria Associated with the Canine Oral Cavity: a Test Case for Automated Genome-Based Taxonomic Assignment.</title>
        <authorList>
            <person name="Coil D.A."/>
            <person name="Jospin G."/>
            <person name="Darling A.E."/>
            <person name="Wallis C."/>
            <person name="Davis I.J."/>
            <person name="Harris S."/>
            <person name="Eisen J.A."/>
            <person name="Holcombe L.J."/>
            <person name="O'Flynn C."/>
        </authorList>
    </citation>
    <scope>NUCLEOTIDE SEQUENCE [LARGE SCALE GENOMIC DNA]</scope>
    <source>
        <strain evidence="1 2">OH4460_COT-188</strain>
    </source>
</reference>